<evidence type="ECO:0000313" key="2">
    <source>
        <dbReference type="Proteomes" id="UP000256913"/>
    </source>
</evidence>
<sequence length="122" mass="12776">MSQPTYGISIGRDNHGAVAAGDHAQAVVAAPPARQLDAIVRELTKVRAAIEGADEVVDRAKALRDVDALAAEVRQGDPDTDALRSTFARLVSRVKPVAALATAVYQVWSLVESMLAGTPSTT</sequence>
<name>A0A3D9ZS72_9ACTN</name>
<comment type="caution">
    <text evidence="1">The sequence shown here is derived from an EMBL/GenBank/DDBJ whole genome shotgun (WGS) entry which is preliminary data.</text>
</comment>
<dbReference type="AlphaFoldDB" id="A0A3D9ZS72"/>
<protein>
    <submittedName>
        <fullName evidence="1">Uncharacterized protein</fullName>
    </submittedName>
</protein>
<evidence type="ECO:0000313" key="1">
    <source>
        <dbReference type="EMBL" id="REF99312.1"/>
    </source>
</evidence>
<organism evidence="1 2">
    <name type="scientific">Asanoa ferruginea</name>
    <dbReference type="NCBI Taxonomy" id="53367"/>
    <lineage>
        <taxon>Bacteria</taxon>
        <taxon>Bacillati</taxon>
        <taxon>Actinomycetota</taxon>
        <taxon>Actinomycetes</taxon>
        <taxon>Micromonosporales</taxon>
        <taxon>Micromonosporaceae</taxon>
        <taxon>Asanoa</taxon>
    </lineage>
</organism>
<keyword evidence="2" id="KW-1185">Reference proteome</keyword>
<dbReference type="Pfam" id="PF19380">
    <property type="entry name" value="DUF5955"/>
    <property type="match status" value="1"/>
</dbReference>
<dbReference type="RefSeq" id="WP_116070501.1">
    <property type="nucleotide sequence ID" value="NZ_BONB01000002.1"/>
</dbReference>
<dbReference type="Proteomes" id="UP000256913">
    <property type="component" value="Unassembled WGS sequence"/>
</dbReference>
<dbReference type="InterPro" id="IPR045999">
    <property type="entry name" value="DUF5955"/>
</dbReference>
<reference evidence="1 2" key="1">
    <citation type="submission" date="2018-08" db="EMBL/GenBank/DDBJ databases">
        <title>Sequencing the genomes of 1000 actinobacteria strains.</title>
        <authorList>
            <person name="Klenk H.-P."/>
        </authorList>
    </citation>
    <scope>NUCLEOTIDE SEQUENCE [LARGE SCALE GENOMIC DNA]</scope>
    <source>
        <strain evidence="1 2">DSM 44099</strain>
    </source>
</reference>
<proteinExistence type="predicted"/>
<gene>
    <name evidence="1" type="ORF">DFJ67_5347</name>
</gene>
<accession>A0A3D9ZS72</accession>
<dbReference type="EMBL" id="QUMQ01000001">
    <property type="protein sequence ID" value="REF99312.1"/>
    <property type="molecule type" value="Genomic_DNA"/>
</dbReference>